<dbReference type="PANTHER" id="PTHR18359:SF0">
    <property type="entry name" value="U3 SMALL NUCLEOLAR RNA-ASSOCIATED PROTEIN 18 HOMOLOG"/>
    <property type="match status" value="1"/>
</dbReference>
<keyword evidence="5" id="KW-0539">Nucleus</keyword>
<dbReference type="Pfam" id="PF00400">
    <property type="entry name" value="WD40"/>
    <property type="match status" value="2"/>
</dbReference>
<evidence type="ECO:0000256" key="7">
    <source>
        <dbReference type="PROSITE-ProRule" id="PRU00221"/>
    </source>
</evidence>
<dbReference type="Proteomes" id="UP000095605">
    <property type="component" value="Unassembled WGS sequence"/>
</dbReference>
<keyword evidence="10" id="KW-1185">Reference proteome</keyword>
<accession>A0A1E5RTI8</accession>
<dbReference type="AlphaFoldDB" id="A0A1E5RTI8"/>
<dbReference type="EMBL" id="LPNL01000003">
    <property type="protein sequence ID" value="OEJ90174.1"/>
    <property type="molecule type" value="Genomic_DNA"/>
</dbReference>
<sequence>MSKVAEHNVQKDSIAKPDQEELLLTKLVLGYDNDADYLLDNENDANGLKNAMKMFDELIDNEDFFNTNENNAFLAENDEEESNLDFEIEDSDDEAVQDAELFDIENSDEEMEQAFDEEVSSSSESEEDAWNDSDDENIKINIYQNKRLRKLKRSYEETDMIGTEYCKRLRTQFEKIYPRPEWIDVPASEQESDDSEVDNDEENDESQVNDYNALLRLLKESNKYMANVDKSSKIMPTDKLTVQRLKDANFKQLSKSGIQSISYHPRNHNLIMTAGYDKSIRMYHLDNNENNIIQSVFLKGTPIQSCQFYSEVSKDVIKNCKFKQSQNNNIVFASGRRRYMHKWDLNEINNSNNIGISKISRLQGQEFSQKSYEKFKLGHIFEKEGTDGLKSHGIVALVGSNGYVNIVNATTGQLYTFLKISGHLIDIAIDYKPSTSNGIDTIIIAINKQGEVYEFNVSKNCNNKVERYWKDPSVFNVTTIAIGGGYMSDSYLHPVKDIVFNIKNGKMFNNLRSSKWLAIGLESGHVSLYDMNKIRQDSKKIVNLGNVTPETHDSFRVIDNVLTSISQLEFSHDGQILAIVSRTNKDCLKIVNVLHGKVYSNWPNANTPLGKVTYMKFSNNSEVLATGNHQGKVRLWKMGNYY</sequence>
<comment type="caution">
    <text evidence="9">The sequence shown here is derived from an EMBL/GenBank/DDBJ whole genome shotgun (WGS) entry which is preliminary data.</text>
</comment>
<evidence type="ECO:0000313" key="10">
    <source>
        <dbReference type="Proteomes" id="UP000095605"/>
    </source>
</evidence>
<evidence type="ECO:0000256" key="8">
    <source>
        <dbReference type="SAM" id="MobiDB-lite"/>
    </source>
</evidence>
<gene>
    <name evidence="9" type="ORF">AWRI3578_g1172</name>
</gene>
<dbReference type="OrthoDB" id="1935146at2759"/>
<dbReference type="Gene3D" id="2.130.10.10">
    <property type="entry name" value="YVTN repeat-like/Quinoprotein amine dehydrogenase"/>
    <property type="match status" value="1"/>
</dbReference>
<dbReference type="GO" id="GO:0034388">
    <property type="term" value="C:Pwp2p-containing subcomplex of 90S preribosome"/>
    <property type="evidence" value="ECO:0007669"/>
    <property type="project" value="TreeGrafter"/>
</dbReference>
<reference evidence="10" key="1">
    <citation type="journal article" date="2016" name="Genome Announc.">
        <title>Genome sequences of three species of Hanseniaspora isolated from spontaneous wine fermentations.</title>
        <authorList>
            <person name="Sternes P.R."/>
            <person name="Lee D."/>
            <person name="Kutyna D.R."/>
            <person name="Borneman A.R."/>
        </authorList>
    </citation>
    <scope>NUCLEOTIDE SEQUENCE [LARGE SCALE GENOMIC DNA]</scope>
    <source>
        <strain evidence="10">AWRI3578</strain>
    </source>
</reference>
<dbReference type="PROSITE" id="PS50082">
    <property type="entry name" value="WD_REPEATS_2"/>
    <property type="match status" value="1"/>
</dbReference>
<feature type="region of interest" description="Disordered" evidence="8">
    <location>
        <begin position="181"/>
        <end position="206"/>
    </location>
</feature>
<evidence type="ECO:0000256" key="4">
    <source>
        <dbReference type="ARBA" id="ARBA00022737"/>
    </source>
</evidence>
<keyword evidence="3 7" id="KW-0853">WD repeat</keyword>
<dbReference type="SUPFAM" id="SSF50978">
    <property type="entry name" value="WD40 repeat-like"/>
    <property type="match status" value="1"/>
</dbReference>
<dbReference type="InterPro" id="IPR001680">
    <property type="entry name" value="WD40_rpt"/>
</dbReference>
<dbReference type="InterPro" id="IPR015943">
    <property type="entry name" value="WD40/YVTN_repeat-like_dom_sf"/>
</dbReference>
<evidence type="ECO:0000256" key="1">
    <source>
        <dbReference type="ARBA" id="ARBA00004604"/>
    </source>
</evidence>
<evidence type="ECO:0000313" key="9">
    <source>
        <dbReference type="EMBL" id="OEJ90174.1"/>
    </source>
</evidence>
<keyword evidence="4" id="KW-0677">Repeat</keyword>
<organism evidence="9 10">
    <name type="scientific">Hanseniaspora opuntiae</name>
    <dbReference type="NCBI Taxonomy" id="211096"/>
    <lineage>
        <taxon>Eukaryota</taxon>
        <taxon>Fungi</taxon>
        <taxon>Dikarya</taxon>
        <taxon>Ascomycota</taxon>
        <taxon>Saccharomycotina</taxon>
        <taxon>Saccharomycetes</taxon>
        <taxon>Saccharomycodales</taxon>
        <taxon>Saccharomycodaceae</taxon>
        <taxon>Hanseniaspora</taxon>
    </lineage>
</organism>
<feature type="region of interest" description="Disordered" evidence="8">
    <location>
        <begin position="110"/>
        <end position="131"/>
    </location>
</feature>
<feature type="unsure residue" description="E or Q" evidence="9">
    <location>
        <position position="289"/>
    </location>
</feature>
<dbReference type="GO" id="GO:0032040">
    <property type="term" value="C:small-subunit processome"/>
    <property type="evidence" value="ECO:0007669"/>
    <property type="project" value="TreeGrafter"/>
</dbReference>
<proteinExistence type="inferred from homology"/>
<protein>
    <submittedName>
        <fullName evidence="9">U3 small nucleolar RNA-associated protein 18</fullName>
    </submittedName>
</protein>
<feature type="compositionally biased region" description="Acidic residues" evidence="8">
    <location>
        <begin position="190"/>
        <end position="206"/>
    </location>
</feature>
<dbReference type="SMART" id="SM00320">
    <property type="entry name" value="WD40"/>
    <property type="match status" value="4"/>
</dbReference>
<dbReference type="InterPro" id="IPR036322">
    <property type="entry name" value="WD40_repeat_dom_sf"/>
</dbReference>
<keyword evidence="2" id="KW-0698">rRNA processing</keyword>
<dbReference type="PROSITE" id="PS50294">
    <property type="entry name" value="WD_REPEATS_REGION"/>
    <property type="match status" value="1"/>
</dbReference>
<comment type="similarity">
    <text evidence="6">Belongs to the WD repeat UTP18 family.</text>
</comment>
<evidence type="ECO:0000256" key="6">
    <source>
        <dbReference type="ARBA" id="ARBA00025767"/>
    </source>
</evidence>
<evidence type="ECO:0000256" key="2">
    <source>
        <dbReference type="ARBA" id="ARBA00022552"/>
    </source>
</evidence>
<dbReference type="GO" id="GO:0006364">
    <property type="term" value="P:rRNA processing"/>
    <property type="evidence" value="ECO:0007669"/>
    <property type="project" value="UniProtKB-KW"/>
</dbReference>
<feature type="repeat" description="WD" evidence="7">
    <location>
        <begin position="612"/>
        <end position="642"/>
    </location>
</feature>
<comment type="subcellular location">
    <subcellularLocation>
        <location evidence="1">Nucleus</location>
        <location evidence="1">Nucleolus</location>
    </subcellularLocation>
</comment>
<evidence type="ECO:0000256" key="5">
    <source>
        <dbReference type="ARBA" id="ARBA00023242"/>
    </source>
</evidence>
<dbReference type="PANTHER" id="PTHR18359">
    <property type="entry name" value="WD-REPEAT PROTEIN-RELATED"/>
    <property type="match status" value="1"/>
</dbReference>
<evidence type="ECO:0000256" key="3">
    <source>
        <dbReference type="ARBA" id="ARBA00022574"/>
    </source>
</evidence>
<dbReference type="InterPro" id="IPR045161">
    <property type="entry name" value="Utp18"/>
</dbReference>
<name>A0A1E5RTI8_9ASCO</name>